<gene>
    <name evidence="1" type="primary">upfM</name>
</gene>
<dbReference type="GeneID" id="2777440"/>
<dbReference type="EMBL" id="AF234172">
    <property type="protein sequence ID" value="AAQ14068.1"/>
    <property type="molecule type" value="Genomic_DNA"/>
</dbReference>
<dbReference type="KEGG" id="vg:2777440"/>
<name>Q71T73_BPP1</name>
<accession>Q71T73</accession>
<organismHost>
    <name type="scientific">Enterobacteriaceae</name>
    <name type="common">enterobacteria</name>
    <dbReference type="NCBI Taxonomy" id="543"/>
</organismHost>
<protein>
    <submittedName>
        <fullName evidence="1">UpfM</fullName>
    </submittedName>
</protein>
<sequence>MHSGTEKKQSLRWFLVKCKGALAHVDVETQPLYSWIR</sequence>
<organism evidence="1 2">
    <name type="scientific">Escherichia phage P1</name>
    <name type="common">Bacteriophage P1</name>
    <dbReference type="NCBI Taxonomy" id="2886926"/>
    <lineage>
        <taxon>Viruses</taxon>
        <taxon>Duplodnaviria</taxon>
        <taxon>Heunggongvirae</taxon>
        <taxon>Uroviricota</taxon>
        <taxon>Caudoviricetes</taxon>
        <taxon>Punavirus</taxon>
        <taxon>Punavirus P1</taxon>
    </lineage>
</organism>
<keyword evidence="2" id="KW-1185">Reference proteome</keyword>
<dbReference type="RefSeq" id="YP_006564.1">
    <property type="nucleotide sequence ID" value="NC_005856.1"/>
</dbReference>
<evidence type="ECO:0000313" key="2">
    <source>
        <dbReference type="Proteomes" id="UP000008091"/>
    </source>
</evidence>
<dbReference type="Proteomes" id="UP000008091">
    <property type="component" value="Segment"/>
</dbReference>
<evidence type="ECO:0000313" key="1">
    <source>
        <dbReference type="EMBL" id="AAQ14068.1"/>
    </source>
</evidence>
<reference evidence="1 2" key="1">
    <citation type="journal article" date="2004" name="J. Bacteriol.">
        <title>Genome of bacteriophage P1.</title>
        <authorList>
            <person name="Lobocka M.B."/>
            <person name="Rose D.J."/>
            <person name="Plunkett G. III"/>
            <person name="Rusin M."/>
            <person name="Samojedny A."/>
            <person name="Lehnherr H."/>
            <person name="Yarmolinsky M.B."/>
            <person name="Blattner F.R."/>
        </authorList>
    </citation>
    <scope>NUCLEOTIDE SEQUENCE</scope>
    <source>
        <strain evidence="1">Mod749::IS5 c1.100 mutant</strain>
    </source>
</reference>
<proteinExistence type="predicted"/>